<accession>A0A1Z4JSB7</accession>
<dbReference type="AlphaFoldDB" id="A0A1Z4JSB7"/>
<reference evidence="1 2" key="1">
    <citation type="submission" date="2017-06" db="EMBL/GenBank/DDBJ databases">
        <title>Genome sequencing of cyanobaciteial culture collection at National Institute for Environmental Studies (NIES).</title>
        <authorList>
            <person name="Hirose Y."/>
            <person name="Shimura Y."/>
            <person name="Fujisawa T."/>
            <person name="Nakamura Y."/>
            <person name="Kawachi M."/>
        </authorList>
    </citation>
    <scope>NUCLEOTIDE SEQUENCE [LARGE SCALE GENOMIC DNA]</scope>
    <source>
        <strain evidence="1 2">NIES-2135</strain>
        <plasmid evidence="2">Plasmid Plasmid2 dna</plasmid>
    </source>
</reference>
<organism evidence="1 2">
    <name type="scientific">Leptolyngbya boryana NIES-2135</name>
    <dbReference type="NCBI Taxonomy" id="1973484"/>
    <lineage>
        <taxon>Bacteria</taxon>
        <taxon>Bacillati</taxon>
        <taxon>Cyanobacteriota</taxon>
        <taxon>Cyanophyceae</taxon>
        <taxon>Leptolyngbyales</taxon>
        <taxon>Leptolyngbyaceae</taxon>
        <taxon>Leptolyngbya group</taxon>
        <taxon>Leptolyngbya</taxon>
    </lineage>
</organism>
<protein>
    <submittedName>
        <fullName evidence="1">Uncharacterized protein</fullName>
    </submittedName>
</protein>
<gene>
    <name evidence="1" type="ORF">NIES2135_64810</name>
</gene>
<evidence type="ECO:0000313" key="1">
    <source>
        <dbReference type="EMBL" id="BAY59604.1"/>
    </source>
</evidence>
<name>A0A1Z4JSB7_LEPBY</name>
<proteinExistence type="predicted"/>
<evidence type="ECO:0000313" key="2">
    <source>
        <dbReference type="Proteomes" id="UP000217895"/>
    </source>
</evidence>
<geneLocation type="plasmid" evidence="1">
    <name>plasmid2</name>
</geneLocation>
<keyword evidence="1" id="KW-0614">Plasmid</keyword>
<dbReference type="Proteomes" id="UP000217895">
    <property type="component" value="Plasmid Plasmid2 dna"/>
</dbReference>
<sequence length="120" mass="14044">MANTVDQTCVWKGFGDRFGEWESRCRLRIFNVHPELSIVIISNLRCDNGTIITNCAEQLATNVVKDFNLDPRSLTWIEHLPDSETEYSQVEFDWDRLQASYPCWTFLRPEQVESMIGERL</sequence>
<keyword evidence="2" id="KW-1185">Reference proteome</keyword>
<dbReference type="EMBL" id="AP018205">
    <property type="protein sequence ID" value="BAY59604.1"/>
    <property type="molecule type" value="Genomic_DNA"/>
</dbReference>